<keyword evidence="4" id="KW-1185">Reference proteome</keyword>
<feature type="region of interest" description="Disordered" evidence="2">
    <location>
        <begin position="10"/>
        <end position="45"/>
    </location>
</feature>
<sequence length="345" mass="39566">MSSILNVASSVLYGSPPGPKTANTNGGRENQTTTSTPKPSAVNDDGNADFKLLVMENSRKLDTVLSKLSKLEDIESTLVSIDTEIAVLKGRVTTVEKESTEFARSLNFMSDTVTELKTTVENGAVNRIDDRKLQKLNEEMSRHKSMIESLSRRIENVNREKREMKEKITDLQWRSMKNNLVFTGLKGETNYEDCEEKLRDFLYNELEIDDHIAFGNVHRFGKFVRGRSRPIVARFMYSRDRAMVKELSYKLRGTQFAIHEQLPRDMEDRRRQLLPVMHRFRDSGAHARMVRDKLFVNGRLYREESEEDNADLFEDANDVMETESPNPNVASEGDTEGDVSRSDIR</sequence>
<evidence type="ECO:0000256" key="1">
    <source>
        <dbReference type="SAM" id="Coils"/>
    </source>
</evidence>
<keyword evidence="1" id="KW-0175">Coiled coil</keyword>
<evidence type="ECO:0000256" key="2">
    <source>
        <dbReference type="SAM" id="MobiDB-lite"/>
    </source>
</evidence>
<dbReference type="Proteomes" id="UP001186944">
    <property type="component" value="Unassembled WGS sequence"/>
</dbReference>
<comment type="caution">
    <text evidence="3">The sequence shown here is derived from an EMBL/GenBank/DDBJ whole genome shotgun (WGS) entry which is preliminary data.</text>
</comment>
<accession>A0AA89BSK5</accession>
<dbReference type="Gene3D" id="1.10.287.510">
    <property type="entry name" value="Helix hairpin bin"/>
    <property type="match status" value="1"/>
</dbReference>
<feature type="compositionally biased region" description="Polar residues" evidence="2">
    <location>
        <begin position="21"/>
        <end position="38"/>
    </location>
</feature>
<feature type="compositionally biased region" description="Acidic residues" evidence="2">
    <location>
        <begin position="304"/>
        <end position="321"/>
    </location>
</feature>
<dbReference type="EMBL" id="VSWD01000009">
    <property type="protein sequence ID" value="KAK3094029.1"/>
    <property type="molecule type" value="Genomic_DNA"/>
</dbReference>
<gene>
    <name evidence="3" type="ORF">FSP39_023172</name>
</gene>
<evidence type="ECO:0000313" key="4">
    <source>
        <dbReference type="Proteomes" id="UP001186944"/>
    </source>
</evidence>
<evidence type="ECO:0000313" key="3">
    <source>
        <dbReference type="EMBL" id="KAK3094029.1"/>
    </source>
</evidence>
<name>A0AA89BSK5_PINIB</name>
<protein>
    <submittedName>
        <fullName evidence="3">Uncharacterized protein</fullName>
    </submittedName>
</protein>
<proteinExistence type="predicted"/>
<feature type="coiled-coil region" evidence="1">
    <location>
        <begin position="133"/>
        <end position="174"/>
    </location>
</feature>
<feature type="region of interest" description="Disordered" evidence="2">
    <location>
        <begin position="304"/>
        <end position="345"/>
    </location>
</feature>
<reference evidence="3" key="1">
    <citation type="submission" date="2019-08" db="EMBL/GenBank/DDBJ databases">
        <title>The improved chromosome-level genome for the pearl oyster Pinctada fucata martensii using PacBio sequencing and Hi-C.</title>
        <authorList>
            <person name="Zheng Z."/>
        </authorList>
    </citation>
    <scope>NUCLEOTIDE SEQUENCE</scope>
    <source>
        <strain evidence="3">ZZ-2019</strain>
        <tissue evidence="3">Adductor muscle</tissue>
    </source>
</reference>
<dbReference type="AlphaFoldDB" id="A0AA89BSK5"/>
<organism evidence="3 4">
    <name type="scientific">Pinctada imbricata</name>
    <name type="common">Atlantic pearl-oyster</name>
    <name type="synonym">Pinctada martensii</name>
    <dbReference type="NCBI Taxonomy" id="66713"/>
    <lineage>
        <taxon>Eukaryota</taxon>
        <taxon>Metazoa</taxon>
        <taxon>Spiralia</taxon>
        <taxon>Lophotrochozoa</taxon>
        <taxon>Mollusca</taxon>
        <taxon>Bivalvia</taxon>
        <taxon>Autobranchia</taxon>
        <taxon>Pteriomorphia</taxon>
        <taxon>Pterioida</taxon>
        <taxon>Pterioidea</taxon>
        <taxon>Pteriidae</taxon>
        <taxon>Pinctada</taxon>
    </lineage>
</organism>